<dbReference type="Proteomes" id="UP000250918">
    <property type="component" value="Unassembled WGS sequence"/>
</dbReference>
<evidence type="ECO:0000256" key="1">
    <source>
        <dbReference type="SAM" id="MobiDB-lite"/>
    </source>
</evidence>
<keyword evidence="2" id="KW-0812">Transmembrane</keyword>
<feature type="transmembrane region" description="Helical" evidence="2">
    <location>
        <begin position="277"/>
        <end position="299"/>
    </location>
</feature>
<gene>
    <name evidence="3" type="ORF">C3F09_12820</name>
</gene>
<organism evidence="3 4">
    <name type="scientific">candidate division GN15 bacterium</name>
    <dbReference type="NCBI Taxonomy" id="2072418"/>
    <lineage>
        <taxon>Bacteria</taxon>
        <taxon>candidate division GN15</taxon>
    </lineage>
</organism>
<evidence type="ECO:0000313" key="3">
    <source>
        <dbReference type="EMBL" id="PWB67802.1"/>
    </source>
</evidence>
<reference evidence="3 4" key="1">
    <citation type="journal article" date="2018" name="ISME J.">
        <title>A methanotrophic archaeon couples anaerobic oxidation of methane to Fe(III) reduction.</title>
        <authorList>
            <person name="Cai C."/>
            <person name="Leu A.O."/>
            <person name="Xie G.J."/>
            <person name="Guo J."/>
            <person name="Feng Y."/>
            <person name="Zhao J.X."/>
            <person name="Tyson G.W."/>
            <person name="Yuan Z."/>
            <person name="Hu S."/>
        </authorList>
    </citation>
    <scope>NUCLEOTIDE SEQUENCE [LARGE SCALE GENOMIC DNA]</scope>
    <source>
        <strain evidence="3">FeB_12</strain>
    </source>
</reference>
<keyword evidence="2" id="KW-1133">Transmembrane helix</keyword>
<accession>A0A855X2T0</accession>
<dbReference type="EMBL" id="PQAP01000231">
    <property type="protein sequence ID" value="PWB67802.1"/>
    <property type="molecule type" value="Genomic_DNA"/>
</dbReference>
<feature type="compositionally biased region" description="Basic and acidic residues" evidence="1">
    <location>
        <begin position="79"/>
        <end position="97"/>
    </location>
</feature>
<feature type="region of interest" description="Disordered" evidence="1">
    <location>
        <begin position="79"/>
        <end position="100"/>
    </location>
</feature>
<protein>
    <recommendedName>
        <fullName evidence="5">Polymer-forming cytoskeletal protein</fullName>
    </recommendedName>
</protein>
<proteinExistence type="predicted"/>
<name>A0A855X2T0_9BACT</name>
<feature type="transmembrane region" description="Helical" evidence="2">
    <location>
        <begin position="205"/>
        <end position="226"/>
    </location>
</feature>
<keyword evidence="2" id="KW-0472">Membrane</keyword>
<comment type="caution">
    <text evidence="3">The sequence shown here is derived from an EMBL/GenBank/DDBJ whole genome shotgun (WGS) entry which is preliminary data.</text>
</comment>
<dbReference type="Pfam" id="PF04519">
    <property type="entry name" value="Bactofilin"/>
    <property type="match status" value="1"/>
</dbReference>
<evidence type="ECO:0000256" key="2">
    <source>
        <dbReference type="SAM" id="Phobius"/>
    </source>
</evidence>
<evidence type="ECO:0000313" key="4">
    <source>
        <dbReference type="Proteomes" id="UP000250918"/>
    </source>
</evidence>
<feature type="region of interest" description="Disordered" evidence="1">
    <location>
        <begin position="380"/>
        <end position="443"/>
    </location>
</feature>
<dbReference type="InterPro" id="IPR007607">
    <property type="entry name" value="BacA/B"/>
</dbReference>
<feature type="compositionally biased region" description="Pro residues" evidence="1">
    <location>
        <begin position="392"/>
        <end position="420"/>
    </location>
</feature>
<feature type="transmembrane region" description="Helical" evidence="2">
    <location>
        <begin position="311"/>
        <end position="331"/>
    </location>
</feature>
<evidence type="ECO:0008006" key="5">
    <source>
        <dbReference type="Google" id="ProtNLM"/>
    </source>
</evidence>
<feature type="transmembrane region" description="Helical" evidence="2">
    <location>
        <begin position="246"/>
        <end position="271"/>
    </location>
</feature>
<feature type="transmembrane region" description="Helical" evidence="2">
    <location>
        <begin position="343"/>
        <end position="369"/>
    </location>
</feature>
<sequence>MGRSVKRTVTALGSLTLAILLIAGAGAGIRAQSPAASAPQTSPDTVLSEIQLSREGVTAIDTLGRRLVYDFDNNTFILDKETPRSTGRTDRTRRSEAVPDPVEQRCTQLKVVKPFQRAVLVGYDEYVDGGIIAYGRVVVKGWVKGDVQSLNGRVLITESGQVDGDVKAPEIVVNDGGIVLGSRITANALDFTGEVLRRPFSIDGVIIVCCFIAFLLVAAFLVLSLFPRHQELFEQAMFEFKLKTVLLGVLIVFLIWLPVALLAITIVGIILIPFVPFVYVTAMTVGVVSTGRRIGFLVLRKIPGHHQSRLFEAFVGICALMGVWMIVALLLGSGEEGTTEYGFGIFALVVAIVLSSFPVCSGLGAAFLTRMGTRQYRPKERPEWARGMGAPAPAPPPIPQMPDMVMPPPRPTPGEGPRPVKPPDDVSGGPGSTMRPPLPSGGQ</sequence>
<dbReference type="AlphaFoldDB" id="A0A855X2T0"/>